<evidence type="ECO:0000313" key="12">
    <source>
        <dbReference type="Proteomes" id="UP000261480"/>
    </source>
</evidence>
<dbReference type="Ensembl" id="ENSPMET00000035165.1">
    <property type="protein sequence ID" value="ENSPMEP00000020678.1"/>
    <property type="gene ID" value="ENSPMEG00000023951.1"/>
</dbReference>
<evidence type="ECO:0000259" key="10">
    <source>
        <dbReference type="PROSITE" id="PS50835"/>
    </source>
</evidence>
<dbReference type="Proteomes" id="UP000261480">
    <property type="component" value="Unplaced"/>
</dbReference>
<evidence type="ECO:0000256" key="4">
    <source>
        <dbReference type="ARBA" id="ARBA00022859"/>
    </source>
</evidence>
<evidence type="ECO:0000256" key="7">
    <source>
        <dbReference type="ARBA" id="ARBA00023180"/>
    </source>
</evidence>
<keyword evidence="12" id="KW-1185">Reference proteome</keyword>
<evidence type="ECO:0000256" key="3">
    <source>
        <dbReference type="ARBA" id="ARBA00022729"/>
    </source>
</evidence>
<dbReference type="PANTHER" id="PTHR19433:SF127">
    <property type="entry name" value="NITR9"/>
    <property type="match status" value="1"/>
</dbReference>
<organism evidence="11 12">
    <name type="scientific">Poecilia mexicana</name>
    <dbReference type="NCBI Taxonomy" id="48701"/>
    <lineage>
        <taxon>Eukaryota</taxon>
        <taxon>Metazoa</taxon>
        <taxon>Chordata</taxon>
        <taxon>Craniata</taxon>
        <taxon>Vertebrata</taxon>
        <taxon>Euteleostomi</taxon>
        <taxon>Actinopterygii</taxon>
        <taxon>Neopterygii</taxon>
        <taxon>Teleostei</taxon>
        <taxon>Neoteleostei</taxon>
        <taxon>Acanthomorphata</taxon>
        <taxon>Ovalentaria</taxon>
        <taxon>Atherinomorphae</taxon>
        <taxon>Cyprinodontiformes</taxon>
        <taxon>Poeciliidae</taxon>
        <taxon>Poeciliinae</taxon>
        <taxon>Poecilia</taxon>
    </lineage>
</organism>
<dbReference type="PROSITE" id="PS50835">
    <property type="entry name" value="IG_LIKE"/>
    <property type="match status" value="2"/>
</dbReference>
<keyword evidence="3 9" id="KW-0732">Signal</keyword>
<evidence type="ECO:0000256" key="5">
    <source>
        <dbReference type="ARBA" id="ARBA00023136"/>
    </source>
</evidence>
<dbReference type="InterPro" id="IPR013106">
    <property type="entry name" value="Ig_V-set"/>
</dbReference>
<keyword evidence="8" id="KW-0812">Transmembrane</keyword>
<dbReference type="Gene3D" id="2.60.40.10">
    <property type="entry name" value="Immunoglobulins"/>
    <property type="match status" value="2"/>
</dbReference>
<feature type="domain" description="Ig-like" evidence="10">
    <location>
        <begin position="42"/>
        <end position="138"/>
    </location>
</feature>
<keyword evidence="4" id="KW-0391">Immunity</keyword>
<dbReference type="InterPro" id="IPR036179">
    <property type="entry name" value="Ig-like_dom_sf"/>
</dbReference>
<feature type="transmembrane region" description="Helical" evidence="8">
    <location>
        <begin position="257"/>
        <end position="282"/>
    </location>
</feature>
<comment type="subcellular location">
    <subcellularLocation>
        <location evidence="1">Cell membrane</location>
    </subcellularLocation>
</comment>
<reference evidence="11" key="2">
    <citation type="submission" date="2025-09" db="UniProtKB">
        <authorList>
            <consortium name="Ensembl"/>
        </authorList>
    </citation>
    <scope>IDENTIFICATION</scope>
</reference>
<sequence>IMAFAHYAFFPTCLVLCLVQETHLTSHSSVHQESSFTSALVGDKVTFRCFYKGEDSAWICWYKQSLGQKPKLISSFYNYGTKKTFYNEFQNNGRFQLGGENHTYYLTVSDLRVSDSATYYCAVNYAKVLTFAEGNTVSVRDSGSDIQASVDQPKHATVLPGASVTLNCTVQTGSCGGEHRVYWFRNSDGSPPGLVYEHGTKNEQCETNPYRQTHTCVYDLPVENLDASHAGTYYCAVASCGHIAFGNGTTLDFTENMLVYLFVGSLFGCVTTILVALLIIFVNRRKRRQLHRATGKVGNIYHTLYDSGGLHYASINVESSSRSQKQRRSSKSVCVYSTVNHDKQRVFTVQNR</sequence>
<keyword evidence="5 8" id="KW-0472">Membrane</keyword>
<dbReference type="SMART" id="SM00406">
    <property type="entry name" value="IGv"/>
    <property type="match status" value="2"/>
</dbReference>
<dbReference type="GO" id="GO:0009617">
    <property type="term" value="P:response to bacterium"/>
    <property type="evidence" value="ECO:0007669"/>
    <property type="project" value="TreeGrafter"/>
</dbReference>
<dbReference type="GO" id="GO:0002376">
    <property type="term" value="P:immune system process"/>
    <property type="evidence" value="ECO:0007669"/>
    <property type="project" value="UniProtKB-KW"/>
</dbReference>
<dbReference type="AlphaFoldDB" id="A0A3B3Y0K4"/>
<feature type="domain" description="Ig-like" evidence="10">
    <location>
        <begin position="144"/>
        <end position="252"/>
    </location>
</feature>
<proteinExistence type="predicted"/>
<keyword evidence="6" id="KW-1015">Disulfide bond</keyword>
<dbReference type="PANTHER" id="PTHR19433">
    <property type="entry name" value="T-CELL RECEPTOR ALPHA CHAIN V REGION-RELATED"/>
    <property type="match status" value="1"/>
</dbReference>
<dbReference type="Pfam" id="PF07686">
    <property type="entry name" value="V-set"/>
    <property type="match status" value="2"/>
</dbReference>
<evidence type="ECO:0000256" key="2">
    <source>
        <dbReference type="ARBA" id="ARBA00022475"/>
    </source>
</evidence>
<evidence type="ECO:0000313" key="11">
    <source>
        <dbReference type="Ensembl" id="ENSPMEP00000020678.1"/>
    </source>
</evidence>
<keyword evidence="7" id="KW-0325">Glycoprotein</keyword>
<dbReference type="CDD" id="cd00099">
    <property type="entry name" value="IgV"/>
    <property type="match status" value="1"/>
</dbReference>
<dbReference type="SMART" id="SM00409">
    <property type="entry name" value="IG"/>
    <property type="match status" value="2"/>
</dbReference>
<feature type="signal peptide" evidence="9">
    <location>
        <begin position="1"/>
        <end position="24"/>
    </location>
</feature>
<dbReference type="GO" id="GO:0005886">
    <property type="term" value="C:plasma membrane"/>
    <property type="evidence" value="ECO:0007669"/>
    <property type="project" value="UniProtKB-SubCell"/>
</dbReference>
<dbReference type="InterPro" id="IPR052051">
    <property type="entry name" value="TCR_complex_component"/>
</dbReference>
<dbReference type="InterPro" id="IPR013783">
    <property type="entry name" value="Ig-like_fold"/>
</dbReference>
<accession>A0A3B3Y0K4</accession>
<keyword evidence="2" id="KW-1003">Cell membrane</keyword>
<dbReference type="STRING" id="48701.ENSPMEP00000020678"/>
<reference evidence="11" key="1">
    <citation type="submission" date="2025-08" db="UniProtKB">
        <authorList>
            <consortium name="Ensembl"/>
        </authorList>
    </citation>
    <scope>IDENTIFICATION</scope>
</reference>
<evidence type="ECO:0000256" key="9">
    <source>
        <dbReference type="SAM" id="SignalP"/>
    </source>
</evidence>
<feature type="chain" id="PRO_5017179553" description="Ig-like domain-containing protein" evidence="9">
    <location>
        <begin position="25"/>
        <end position="352"/>
    </location>
</feature>
<protein>
    <recommendedName>
        <fullName evidence="10">Ig-like domain-containing protein</fullName>
    </recommendedName>
</protein>
<evidence type="ECO:0000256" key="6">
    <source>
        <dbReference type="ARBA" id="ARBA00023157"/>
    </source>
</evidence>
<name>A0A3B3Y0K4_9TELE</name>
<dbReference type="SUPFAM" id="SSF48726">
    <property type="entry name" value="Immunoglobulin"/>
    <property type="match status" value="2"/>
</dbReference>
<evidence type="ECO:0000256" key="1">
    <source>
        <dbReference type="ARBA" id="ARBA00004236"/>
    </source>
</evidence>
<dbReference type="InterPro" id="IPR003599">
    <property type="entry name" value="Ig_sub"/>
</dbReference>
<dbReference type="InterPro" id="IPR007110">
    <property type="entry name" value="Ig-like_dom"/>
</dbReference>
<keyword evidence="8" id="KW-1133">Transmembrane helix</keyword>
<evidence type="ECO:0000256" key="8">
    <source>
        <dbReference type="SAM" id="Phobius"/>
    </source>
</evidence>